<dbReference type="AlphaFoldDB" id="A0A9E8A0V8"/>
<name>A0A9E8A0V8_9HYPH</name>
<gene>
    <name evidence="1" type="ORF">NWE54_06435</name>
</gene>
<accession>A0A9E8A0V8</accession>
<evidence type="ECO:0000313" key="1">
    <source>
        <dbReference type="EMBL" id="UZF88419.1"/>
    </source>
</evidence>
<dbReference type="EMBL" id="CP102774">
    <property type="protein sequence ID" value="UZF88419.1"/>
    <property type="molecule type" value="Genomic_DNA"/>
</dbReference>
<proteinExistence type="predicted"/>
<sequence>MFIVTLSEPLEVACLTRDRRFPRLAFAGSCLGLFLAAGQAGAQSLLPDSFFADRPAFSQPEQAGTPATCETIATQLPDSMPPDSRVDMAIAGPVSLLRTDGALWYVAVCAEPGVRVLCVTYGAGDLKLGDMAVLRGGYNRQDKRHVLLDPCLASPWTGGDGAER</sequence>
<reference evidence="1" key="1">
    <citation type="submission" date="2022-08" db="EMBL/GenBank/DDBJ databases">
        <title>Complete Genome Sequences of 2 Bosea sp. soil isolates.</title>
        <authorList>
            <person name="Alvarez Arevalo M."/>
            <person name="Sterndorff E.B."/>
            <person name="Faurdal D."/>
            <person name="Joergensen T.S."/>
            <person name="Weber T."/>
        </authorList>
    </citation>
    <scope>NUCLEOTIDE SEQUENCE</scope>
    <source>
        <strain evidence="1">NBC_00436</strain>
    </source>
</reference>
<organism evidence="1">
    <name type="scientific">Bosea sp. NBC_00436</name>
    <dbReference type="NCBI Taxonomy" id="2969620"/>
    <lineage>
        <taxon>Bacteria</taxon>
        <taxon>Pseudomonadati</taxon>
        <taxon>Pseudomonadota</taxon>
        <taxon>Alphaproteobacteria</taxon>
        <taxon>Hyphomicrobiales</taxon>
        <taxon>Boseaceae</taxon>
        <taxon>Bosea</taxon>
    </lineage>
</organism>
<protein>
    <submittedName>
        <fullName evidence="1">Uncharacterized protein</fullName>
    </submittedName>
</protein>